<dbReference type="KEGG" id="ccj:UL81_09245"/>
<dbReference type="GO" id="GO:0004045">
    <property type="term" value="F:peptidyl-tRNA hydrolase activity"/>
    <property type="evidence" value="ECO:0007669"/>
    <property type="project" value="UniProtKB-EC"/>
</dbReference>
<dbReference type="InterPro" id="IPR023476">
    <property type="entry name" value="Pep_tRNA_hydro_II_dom_sf"/>
</dbReference>
<name>A0A0F6QZE7_9CORY</name>
<dbReference type="Pfam" id="PF01981">
    <property type="entry name" value="PTH2"/>
    <property type="match status" value="1"/>
</dbReference>
<keyword evidence="2 4" id="KW-0378">Hydrolase</keyword>
<keyword evidence="5" id="KW-1185">Reference proteome</keyword>
<dbReference type="AlphaFoldDB" id="A0A0F6QZE7"/>
<dbReference type="RefSeq" id="WP_035107223.1">
    <property type="nucleotide sequence ID" value="NZ_CP011311.1"/>
</dbReference>
<evidence type="ECO:0000256" key="2">
    <source>
        <dbReference type="ARBA" id="ARBA00022801"/>
    </source>
</evidence>
<evidence type="ECO:0000313" key="5">
    <source>
        <dbReference type="Proteomes" id="UP000033566"/>
    </source>
</evidence>
<dbReference type="EMBL" id="CP011311">
    <property type="protein sequence ID" value="AKE39793.1"/>
    <property type="molecule type" value="Genomic_DNA"/>
</dbReference>
<dbReference type="PATRIC" id="fig|161896.4.peg.1809"/>
<dbReference type="Proteomes" id="UP000033566">
    <property type="component" value="Chromosome"/>
</dbReference>
<dbReference type="OrthoDB" id="5184773at2"/>
<evidence type="ECO:0000313" key="4">
    <source>
        <dbReference type="EMBL" id="AKE39793.1"/>
    </source>
</evidence>
<dbReference type="SUPFAM" id="SSF102462">
    <property type="entry name" value="Peptidyl-tRNA hydrolase II"/>
    <property type="match status" value="1"/>
</dbReference>
<evidence type="ECO:0000256" key="1">
    <source>
        <dbReference type="ARBA" id="ARBA00013260"/>
    </source>
</evidence>
<dbReference type="Gene3D" id="3.40.1490.10">
    <property type="entry name" value="Bit1"/>
    <property type="match status" value="1"/>
</dbReference>
<protein>
    <recommendedName>
        <fullName evidence="1">peptidyl-tRNA hydrolase</fullName>
        <ecNumber evidence="1">3.1.1.29</ecNumber>
    </recommendedName>
</protein>
<sequence>MSDFAAAHELLRSCDKGRNPGRAMQIVLNLPKQDPPQRNHVLQAAARACVAACLECGHLDEFGAWYGESIRKVARRSRNKAWRDVQELPGYTVDNLARAFVPFAEVDHRIGKLQVGHTDLPVTEPEPLLSDAPTIYLDSSLDMTMGKAAAQVGHASMLLAADMTFDEVTAWRAQDYALNVREVDADEFARVSRGAVVVQDAGFTEIAPGSITCAARRAA</sequence>
<proteinExistence type="predicted"/>
<comment type="catalytic activity">
    <reaction evidence="3">
        <text>an N-acyl-L-alpha-aminoacyl-tRNA + H2O = an N-acyl-L-amino acid + a tRNA + H(+)</text>
        <dbReference type="Rhea" id="RHEA:54448"/>
        <dbReference type="Rhea" id="RHEA-COMP:10123"/>
        <dbReference type="Rhea" id="RHEA-COMP:13883"/>
        <dbReference type="ChEBI" id="CHEBI:15377"/>
        <dbReference type="ChEBI" id="CHEBI:15378"/>
        <dbReference type="ChEBI" id="CHEBI:59874"/>
        <dbReference type="ChEBI" id="CHEBI:78442"/>
        <dbReference type="ChEBI" id="CHEBI:138191"/>
        <dbReference type="EC" id="3.1.1.29"/>
    </reaction>
</comment>
<gene>
    <name evidence="4" type="ORF">UL81_09245</name>
</gene>
<reference evidence="4 5" key="1">
    <citation type="journal article" date="2015" name="Genome Announc.">
        <title>Complete Genome Sequence of Corynebacterium camporealensis DSM 44610, Isolated from the Milk of a Manchega Sheep with Subclinical Mastitis.</title>
        <authorList>
            <person name="Ruckert C."/>
            <person name="Albersmeier A."/>
            <person name="Winkler A."/>
            <person name="Tauch A."/>
        </authorList>
    </citation>
    <scope>NUCLEOTIDE SEQUENCE [LARGE SCALE GENOMIC DNA]</scope>
    <source>
        <strain evidence="4 5">DSM 44610</strain>
    </source>
</reference>
<dbReference type="EC" id="3.1.1.29" evidence="1"/>
<organism evidence="4 5">
    <name type="scientific">Corynebacterium camporealensis</name>
    <dbReference type="NCBI Taxonomy" id="161896"/>
    <lineage>
        <taxon>Bacteria</taxon>
        <taxon>Bacillati</taxon>
        <taxon>Actinomycetota</taxon>
        <taxon>Actinomycetes</taxon>
        <taxon>Mycobacteriales</taxon>
        <taxon>Corynebacteriaceae</taxon>
        <taxon>Corynebacterium</taxon>
    </lineage>
</organism>
<dbReference type="HOGENOM" id="CLU_090594_0_0_11"/>
<dbReference type="InterPro" id="IPR002833">
    <property type="entry name" value="PTH2"/>
</dbReference>
<evidence type="ECO:0000256" key="3">
    <source>
        <dbReference type="ARBA" id="ARBA00048707"/>
    </source>
</evidence>
<accession>A0A0F6QZE7</accession>